<evidence type="ECO:0000256" key="1">
    <source>
        <dbReference type="ARBA" id="ARBA00004141"/>
    </source>
</evidence>
<feature type="transmembrane region" description="Helical" evidence="6">
    <location>
        <begin position="538"/>
        <end position="557"/>
    </location>
</feature>
<name>A0ABR2IW45_9PEZI</name>
<feature type="transmembrane region" description="Helical" evidence="6">
    <location>
        <begin position="335"/>
        <end position="354"/>
    </location>
</feature>
<feature type="region of interest" description="Disordered" evidence="5">
    <location>
        <begin position="703"/>
        <end position="785"/>
    </location>
</feature>
<feature type="transmembrane region" description="Helical" evidence="6">
    <location>
        <begin position="277"/>
        <end position="297"/>
    </location>
</feature>
<feature type="region of interest" description="Disordered" evidence="5">
    <location>
        <begin position="1"/>
        <end position="199"/>
    </location>
</feature>
<dbReference type="PANTHER" id="PTHR23501">
    <property type="entry name" value="MAJOR FACILITATOR SUPERFAMILY"/>
    <property type="match status" value="1"/>
</dbReference>
<organism evidence="8 9">
    <name type="scientific">Apiospora arundinis</name>
    <dbReference type="NCBI Taxonomy" id="335852"/>
    <lineage>
        <taxon>Eukaryota</taxon>
        <taxon>Fungi</taxon>
        <taxon>Dikarya</taxon>
        <taxon>Ascomycota</taxon>
        <taxon>Pezizomycotina</taxon>
        <taxon>Sordariomycetes</taxon>
        <taxon>Xylariomycetidae</taxon>
        <taxon>Amphisphaeriales</taxon>
        <taxon>Apiosporaceae</taxon>
        <taxon>Apiospora</taxon>
    </lineage>
</organism>
<feature type="compositionally biased region" description="Polar residues" evidence="5">
    <location>
        <begin position="41"/>
        <end position="50"/>
    </location>
</feature>
<dbReference type="CDD" id="cd17502">
    <property type="entry name" value="MFS_Azr1_MDR_like"/>
    <property type="match status" value="1"/>
</dbReference>
<feature type="compositionally biased region" description="Basic and acidic residues" evidence="5">
    <location>
        <begin position="751"/>
        <end position="760"/>
    </location>
</feature>
<sequence length="785" mass="82744">MEAQKAEPVSGPADFLATPEAKGNADSQGTEKSTPAVAATEPSQKGSNSKAIPEDTDESNTAESAIRRPRKSKSENDFSFGRISIVSFKDIGKMRESSCQTDPIAIPGEKNDGTVPQAAAAPAAIAASQVPRSSQTEERATSKGSSTLIGPPDDSKNHQVDVEKGTETPLVTNLEPTQKAPPSGPSGPPGPPGMDEDEAERNFQPKTLKFWAIMVSVFMAMFLVALDRTIIGTAIPKITDEFRSVGDIGWYGSAYQLTTAASQLLFGRIYRFYDIKWTFLISVFIFEAGSAICGAAPSSVVFIVGRAIAGLGGAGIFSGTMIIMIPMIPLRKRPMFQGVFGMVFGLASVMGPLVGGGFTDGVTWRWCFYINLPIGAAAVACLLLTLRLPHKKIAQPGVWEQVLRLDPLGTLFFVPSVVSLLLALQWGGSTYTWSNPRIIALLVVFGVLWLAFMAVQALKPKTATVPPRVIGNRSILAGAIFMLAIAGSMLMTIYFVPLWFQVVQGVSAVKSGIYTLPFVLSLVVASILSGAVTQRIGYYVPAMLVCPSLMATGEGLMSTFRVGEVASHWIGFQFIAGFGLGIGMQASSLAAQSVLPKPDVPTGISIMFFAQQLGGAIFTSVGQNLLSNSLVDQLRGIPGIQPGAVVGEGATDFVDHVPADLKDQVLHIYNNALTHIFRTAMGVALVAVVAAMFMEWKNLKKTGPPKGGPPAPAPAQAPAASAPVTAPSDSATTRASMDKSTPSSLLADDTPATKKSHDEPVSSSPPQATAAPTKQSQEAGEVQKG</sequence>
<feature type="transmembrane region" description="Helical" evidence="6">
    <location>
        <begin position="475"/>
        <end position="500"/>
    </location>
</feature>
<feature type="transmembrane region" description="Helical" evidence="6">
    <location>
        <begin position="512"/>
        <end position="531"/>
    </location>
</feature>
<feature type="compositionally biased region" description="Basic and acidic residues" evidence="5">
    <location>
        <begin position="153"/>
        <end position="166"/>
    </location>
</feature>
<evidence type="ECO:0000313" key="9">
    <source>
        <dbReference type="Proteomes" id="UP001390339"/>
    </source>
</evidence>
<feature type="transmembrane region" description="Helical" evidence="6">
    <location>
        <begin position="303"/>
        <end position="323"/>
    </location>
</feature>
<evidence type="ECO:0000256" key="6">
    <source>
        <dbReference type="SAM" id="Phobius"/>
    </source>
</evidence>
<dbReference type="SUPFAM" id="SSF103473">
    <property type="entry name" value="MFS general substrate transporter"/>
    <property type="match status" value="1"/>
</dbReference>
<feature type="compositionally biased region" description="Polar residues" evidence="5">
    <location>
        <begin position="761"/>
        <end position="778"/>
    </location>
</feature>
<keyword evidence="9" id="KW-1185">Reference proteome</keyword>
<dbReference type="Pfam" id="PF07690">
    <property type="entry name" value="MFS_1"/>
    <property type="match status" value="1"/>
</dbReference>
<evidence type="ECO:0000256" key="4">
    <source>
        <dbReference type="ARBA" id="ARBA00023136"/>
    </source>
</evidence>
<feature type="transmembrane region" description="Helical" evidence="6">
    <location>
        <begin position="603"/>
        <end position="621"/>
    </location>
</feature>
<dbReference type="Proteomes" id="UP001390339">
    <property type="component" value="Unassembled WGS sequence"/>
</dbReference>
<feature type="domain" description="Major facilitator superfamily (MFS) profile" evidence="7">
    <location>
        <begin position="213"/>
        <end position="699"/>
    </location>
</feature>
<feature type="compositionally biased region" description="Polar residues" evidence="5">
    <location>
        <begin position="733"/>
        <end position="744"/>
    </location>
</feature>
<comment type="caution">
    <text evidence="8">The sequence shown here is derived from an EMBL/GenBank/DDBJ whole genome shotgun (WGS) entry which is preliminary data.</text>
</comment>
<protein>
    <submittedName>
        <fullName evidence="8">MFS general substrate transporter</fullName>
    </submittedName>
</protein>
<keyword evidence="3 6" id="KW-1133">Transmembrane helix</keyword>
<feature type="transmembrane region" description="Helical" evidence="6">
    <location>
        <begin position="208"/>
        <end position="226"/>
    </location>
</feature>
<reference evidence="8 9" key="1">
    <citation type="journal article" date="2024" name="IMA Fungus">
        <title>Apiospora arundinis, a panoply of carbohydrate-active enzymes and secondary metabolites.</title>
        <authorList>
            <person name="Sorensen T."/>
            <person name="Petersen C."/>
            <person name="Muurmann A.T."/>
            <person name="Christiansen J.V."/>
            <person name="Brundto M.L."/>
            <person name="Overgaard C.K."/>
            <person name="Boysen A.T."/>
            <person name="Wollenberg R.D."/>
            <person name="Larsen T.O."/>
            <person name="Sorensen J.L."/>
            <person name="Nielsen K.L."/>
            <person name="Sondergaard T.E."/>
        </authorList>
    </citation>
    <scope>NUCLEOTIDE SEQUENCE [LARGE SCALE GENOMIC DNA]</scope>
    <source>
        <strain evidence="8 9">AAU 773</strain>
    </source>
</reference>
<feature type="compositionally biased region" description="Low complexity" evidence="5">
    <location>
        <begin position="118"/>
        <end position="127"/>
    </location>
</feature>
<feature type="compositionally biased region" description="Pro residues" evidence="5">
    <location>
        <begin position="182"/>
        <end position="192"/>
    </location>
</feature>
<feature type="transmembrane region" description="Helical" evidence="6">
    <location>
        <begin position="569"/>
        <end position="591"/>
    </location>
</feature>
<feature type="transmembrane region" description="Helical" evidence="6">
    <location>
        <begin position="438"/>
        <end position="455"/>
    </location>
</feature>
<evidence type="ECO:0000256" key="2">
    <source>
        <dbReference type="ARBA" id="ARBA00022692"/>
    </source>
</evidence>
<feature type="transmembrane region" description="Helical" evidence="6">
    <location>
        <begin position="676"/>
        <end position="696"/>
    </location>
</feature>
<dbReference type="Gene3D" id="1.20.1250.20">
    <property type="entry name" value="MFS general substrate transporter like domains"/>
    <property type="match status" value="2"/>
</dbReference>
<feature type="compositionally biased region" description="Pro residues" evidence="5">
    <location>
        <begin position="706"/>
        <end position="715"/>
    </location>
</feature>
<dbReference type="PROSITE" id="PS50850">
    <property type="entry name" value="MFS"/>
    <property type="match status" value="1"/>
</dbReference>
<dbReference type="InterPro" id="IPR020846">
    <property type="entry name" value="MFS_dom"/>
</dbReference>
<dbReference type="InterPro" id="IPR036259">
    <property type="entry name" value="MFS_trans_sf"/>
</dbReference>
<keyword evidence="2 6" id="KW-0812">Transmembrane</keyword>
<gene>
    <name evidence="8" type="ORF">PGQ11_007486</name>
</gene>
<feature type="transmembrane region" description="Helical" evidence="6">
    <location>
        <begin position="366"/>
        <end position="386"/>
    </location>
</feature>
<feature type="transmembrane region" description="Helical" evidence="6">
    <location>
        <begin position="407"/>
        <end position="426"/>
    </location>
</feature>
<keyword evidence="4 6" id="KW-0472">Membrane</keyword>
<dbReference type="InterPro" id="IPR011701">
    <property type="entry name" value="MFS"/>
</dbReference>
<accession>A0ABR2IW45</accession>
<evidence type="ECO:0000313" key="8">
    <source>
        <dbReference type="EMBL" id="KAK8868908.1"/>
    </source>
</evidence>
<proteinExistence type="predicted"/>
<dbReference type="EMBL" id="JAPCWZ010000004">
    <property type="protein sequence ID" value="KAK8868908.1"/>
    <property type="molecule type" value="Genomic_DNA"/>
</dbReference>
<evidence type="ECO:0000256" key="5">
    <source>
        <dbReference type="SAM" id="MobiDB-lite"/>
    </source>
</evidence>
<comment type="subcellular location">
    <subcellularLocation>
        <location evidence="1">Membrane</location>
        <topology evidence="1">Multi-pass membrane protein</topology>
    </subcellularLocation>
</comment>
<dbReference type="PANTHER" id="PTHR23501:SF201">
    <property type="entry name" value="MFS AFLATOXIN EFFLUX PUMP"/>
    <property type="match status" value="1"/>
</dbReference>
<evidence type="ECO:0000256" key="3">
    <source>
        <dbReference type="ARBA" id="ARBA00022989"/>
    </source>
</evidence>
<feature type="compositionally biased region" description="Low complexity" evidence="5">
    <location>
        <begin position="716"/>
        <end position="732"/>
    </location>
</feature>
<evidence type="ECO:0000259" key="7">
    <source>
        <dbReference type="PROSITE" id="PS50850"/>
    </source>
</evidence>